<comment type="subunit">
    <text evidence="3">Binds ubiquitin and polyubiquitinated proteins.</text>
</comment>
<organism evidence="13 14">
    <name type="scientific">Capronia coronata CBS 617.96</name>
    <dbReference type="NCBI Taxonomy" id="1182541"/>
    <lineage>
        <taxon>Eukaryota</taxon>
        <taxon>Fungi</taxon>
        <taxon>Dikarya</taxon>
        <taxon>Ascomycota</taxon>
        <taxon>Pezizomycotina</taxon>
        <taxon>Eurotiomycetes</taxon>
        <taxon>Chaetothyriomycetidae</taxon>
        <taxon>Chaetothyriales</taxon>
        <taxon>Herpotrichiellaceae</taxon>
        <taxon>Capronia</taxon>
    </lineage>
</organism>
<dbReference type="GeneID" id="19157180"/>
<feature type="domain" description="UBA" evidence="10">
    <location>
        <begin position="374"/>
        <end position="412"/>
    </location>
</feature>
<name>W9YLY1_9EURO</name>
<evidence type="ECO:0000256" key="6">
    <source>
        <dbReference type="ARBA" id="ARBA00022750"/>
    </source>
</evidence>
<evidence type="ECO:0000259" key="12">
    <source>
        <dbReference type="PROSITE" id="PS50175"/>
    </source>
</evidence>
<proteinExistence type="inferred from homology"/>
<comment type="caution">
    <text evidence="13">The sequence shown here is derived from an EMBL/GenBank/DDBJ whole genome shotgun (WGS) entry which is preliminary data.</text>
</comment>
<feature type="compositionally biased region" description="Polar residues" evidence="9">
    <location>
        <begin position="66"/>
        <end position="80"/>
    </location>
</feature>
<dbReference type="InterPro" id="IPR001995">
    <property type="entry name" value="Peptidase_A2_cat"/>
</dbReference>
<comment type="function">
    <text evidence="1">Probable aspartic protease. May be involved in the regulation of exocytosis. Acts as a linker between the 19S proteasome and polyubiquitinated proteins via UBA domain interactions with ubiquitin for their subsequent degradation. Required for S-phase checkpoint control.</text>
</comment>
<dbReference type="InterPro" id="IPR009060">
    <property type="entry name" value="UBA-like_sf"/>
</dbReference>
<dbReference type="CDD" id="cd14309">
    <property type="entry name" value="UBA_scDdi1_like"/>
    <property type="match status" value="1"/>
</dbReference>
<dbReference type="STRING" id="1182541.W9YLY1"/>
<evidence type="ECO:0000259" key="10">
    <source>
        <dbReference type="PROSITE" id="PS50030"/>
    </source>
</evidence>
<evidence type="ECO:0000256" key="9">
    <source>
        <dbReference type="SAM" id="MobiDB-lite"/>
    </source>
</evidence>
<evidence type="ECO:0000256" key="3">
    <source>
        <dbReference type="ARBA" id="ARBA00011128"/>
    </source>
</evidence>
<evidence type="ECO:0000256" key="4">
    <source>
        <dbReference type="ARBA" id="ARBA00021491"/>
    </source>
</evidence>
<dbReference type="InterPro" id="IPR021109">
    <property type="entry name" value="Peptidase_aspartic_dom_sf"/>
</dbReference>
<gene>
    <name evidence="13" type="ORF">A1O1_02280</name>
</gene>
<comment type="similarity">
    <text evidence="2">Belongs to the DDI1 family.</text>
</comment>
<dbReference type="Pfam" id="PF00627">
    <property type="entry name" value="UBA"/>
    <property type="match status" value="1"/>
</dbReference>
<evidence type="ECO:0000256" key="2">
    <source>
        <dbReference type="ARBA" id="ARBA00009136"/>
    </source>
</evidence>
<dbReference type="Gene3D" id="1.10.8.10">
    <property type="entry name" value="DNA helicase RuvA subunit, C-terminal domain"/>
    <property type="match status" value="1"/>
</dbReference>
<dbReference type="Pfam" id="PF09668">
    <property type="entry name" value="Asp_protease"/>
    <property type="match status" value="1"/>
</dbReference>
<dbReference type="SMART" id="SM00165">
    <property type="entry name" value="UBA"/>
    <property type="match status" value="1"/>
</dbReference>
<dbReference type="Gene3D" id="3.10.20.90">
    <property type="entry name" value="Phosphatidylinositol 3-kinase Catalytic Subunit, Chain A, domain 1"/>
    <property type="match status" value="1"/>
</dbReference>
<evidence type="ECO:0000256" key="8">
    <source>
        <dbReference type="SAM" id="Coils"/>
    </source>
</evidence>
<dbReference type="Gene3D" id="2.40.70.10">
    <property type="entry name" value="Acid Proteases"/>
    <property type="match status" value="1"/>
</dbReference>
<keyword evidence="8" id="KW-0175">Coiled coil</keyword>
<dbReference type="PROSITE" id="PS50053">
    <property type="entry name" value="UBIQUITIN_2"/>
    <property type="match status" value="1"/>
</dbReference>
<evidence type="ECO:0000256" key="7">
    <source>
        <dbReference type="ARBA" id="ARBA00022801"/>
    </source>
</evidence>
<dbReference type="CDD" id="cd05479">
    <property type="entry name" value="RP_DDI"/>
    <property type="match status" value="1"/>
</dbReference>
<feature type="compositionally biased region" description="Low complexity" evidence="9">
    <location>
        <begin position="321"/>
        <end position="363"/>
    </location>
</feature>
<evidence type="ECO:0000256" key="5">
    <source>
        <dbReference type="ARBA" id="ARBA00022670"/>
    </source>
</evidence>
<reference evidence="13 14" key="1">
    <citation type="submission" date="2013-03" db="EMBL/GenBank/DDBJ databases">
        <title>The Genome Sequence of Capronia coronata CBS 617.96.</title>
        <authorList>
            <consortium name="The Broad Institute Genomics Platform"/>
            <person name="Cuomo C."/>
            <person name="de Hoog S."/>
            <person name="Gorbushina A."/>
            <person name="Walker B."/>
            <person name="Young S.K."/>
            <person name="Zeng Q."/>
            <person name="Gargeya S."/>
            <person name="Fitzgerald M."/>
            <person name="Haas B."/>
            <person name="Abouelleil A."/>
            <person name="Allen A.W."/>
            <person name="Alvarado L."/>
            <person name="Arachchi H.M."/>
            <person name="Berlin A.M."/>
            <person name="Chapman S.B."/>
            <person name="Gainer-Dewar J."/>
            <person name="Goldberg J."/>
            <person name="Griggs A."/>
            <person name="Gujja S."/>
            <person name="Hansen M."/>
            <person name="Howarth C."/>
            <person name="Imamovic A."/>
            <person name="Ireland A."/>
            <person name="Larimer J."/>
            <person name="McCowan C."/>
            <person name="Murphy C."/>
            <person name="Pearson M."/>
            <person name="Poon T.W."/>
            <person name="Priest M."/>
            <person name="Roberts A."/>
            <person name="Saif S."/>
            <person name="Shea T."/>
            <person name="Sisk P."/>
            <person name="Sykes S."/>
            <person name="Wortman J."/>
            <person name="Nusbaum C."/>
            <person name="Birren B."/>
        </authorList>
    </citation>
    <scope>NUCLEOTIDE SEQUENCE [LARGE SCALE GENOMIC DNA]</scope>
    <source>
        <strain evidence="13 14">CBS 617.96</strain>
    </source>
</reference>
<feature type="region of interest" description="Disordered" evidence="9">
    <location>
        <begin position="313"/>
        <end position="378"/>
    </location>
</feature>
<evidence type="ECO:0000313" key="13">
    <source>
        <dbReference type="EMBL" id="EXJ93887.1"/>
    </source>
</evidence>
<feature type="coiled-coil region" evidence="8">
    <location>
        <begin position="145"/>
        <end position="172"/>
    </location>
</feature>
<dbReference type="eggNOG" id="KOG0012">
    <property type="taxonomic scope" value="Eukaryota"/>
</dbReference>
<feature type="region of interest" description="Disordered" evidence="9">
    <location>
        <begin position="55"/>
        <end position="80"/>
    </location>
</feature>
<dbReference type="PANTHER" id="PTHR15397:SF3">
    <property type="entry name" value="DNA DAMAGE INDUCIBLE 1 HOMOLOG 2"/>
    <property type="match status" value="1"/>
</dbReference>
<keyword evidence="7" id="KW-0378">Hydrolase</keyword>
<dbReference type="RefSeq" id="XP_007721381.1">
    <property type="nucleotide sequence ID" value="XM_007723191.1"/>
</dbReference>
<feature type="domain" description="Ubiquitin-like" evidence="11">
    <location>
        <begin position="1"/>
        <end position="57"/>
    </location>
</feature>
<feature type="domain" description="Peptidase A2" evidence="12">
    <location>
        <begin position="193"/>
        <end position="272"/>
    </location>
</feature>
<keyword evidence="5" id="KW-0645">Protease</keyword>
<dbReference type="InterPro" id="IPR000626">
    <property type="entry name" value="Ubiquitin-like_dom"/>
</dbReference>
<dbReference type="Proteomes" id="UP000019484">
    <property type="component" value="Unassembled WGS sequence"/>
</dbReference>
<dbReference type="GO" id="GO:0006508">
    <property type="term" value="P:proteolysis"/>
    <property type="evidence" value="ECO:0007669"/>
    <property type="project" value="UniProtKB-KW"/>
</dbReference>
<dbReference type="EMBL" id="AMWN01000002">
    <property type="protein sequence ID" value="EXJ93887.1"/>
    <property type="molecule type" value="Genomic_DNA"/>
</dbReference>
<dbReference type="HOGENOM" id="CLU_020435_2_0_1"/>
<dbReference type="OrthoDB" id="1047367at2759"/>
<dbReference type="SUPFAM" id="SSF50630">
    <property type="entry name" value="Acid proteases"/>
    <property type="match status" value="1"/>
</dbReference>
<dbReference type="PANTHER" id="PTHR15397">
    <property type="entry name" value="SODIUM-GLUCOSE COTRANSPORTER REGULATORY PROTEIN -RELATED"/>
    <property type="match status" value="1"/>
</dbReference>
<accession>W9YLY1</accession>
<dbReference type="PROSITE" id="PS50175">
    <property type="entry name" value="ASP_PROT_RETROV"/>
    <property type="match status" value="1"/>
</dbReference>
<dbReference type="GO" id="GO:0004190">
    <property type="term" value="F:aspartic-type endopeptidase activity"/>
    <property type="evidence" value="ECO:0007669"/>
    <property type="project" value="UniProtKB-KW"/>
</dbReference>
<dbReference type="InterPro" id="IPR029071">
    <property type="entry name" value="Ubiquitin-like_domsf"/>
</dbReference>
<keyword evidence="14" id="KW-1185">Reference proteome</keyword>
<dbReference type="SUPFAM" id="SSF54236">
    <property type="entry name" value="Ubiquitin-like"/>
    <property type="match status" value="1"/>
</dbReference>
<keyword evidence="6" id="KW-0064">Aspartyl protease</keyword>
<sequence>MTLNDIRAFVEAEINVPPSAQHFLQDGRPVTDTTKSLAQLNIQEGGVLAMAIQSTRPSRRAPQQPAAGQSVQNLQSGNNPEQARLRILGDPVVMAECRRQDPELAAACSDPQKFQDLWTARQRQYEQVQREKEEQFALLEADPFNVEAQQKIEEIIRQQRVAENLQKAMEENPESFGRVTMLYIDVTVNNVPIKAFVDSGAQTTIMSPSAAERCGILRLIDKRYGGIARGVGTATILGRVHSAEIQIGQYNLASSFTVMEGKDVDLLLGLDMLKRHQMCIDLKKNCLRVQDDEIPFLPESEIPKMMEEILENEPKVAGPNGSTIGTTTGTVEPRTTSSTSEQSKAGPSSSTAPAQASSSSQPTGGHGNFGPSQPITPESIAKITELGFSREEAIGALRQVDGNVELAIGLLI</sequence>
<protein>
    <recommendedName>
        <fullName evidence="4">DNA damage-inducible protein 1</fullName>
    </recommendedName>
</protein>
<dbReference type="AlphaFoldDB" id="W9YLY1"/>
<dbReference type="SUPFAM" id="SSF46934">
    <property type="entry name" value="UBA-like"/>
    <property type="match status" value="1"/>
</dbReference>
<evidence type="ECO:0000313" key="14">
    <source>
        <dbReference type="Proteomes" id="UP000019484"/>
    </source>
</evidence>
<dbReference type="PROSITE" id="PS50030">
    <property type="entry name" value="UBA"/>
    <property type="match status" value="1"/>
</dbReference>
<dbReference type="InterPro" id="IPR019103">
    <property type="entry name" value="Peptidase_aspartic_DDI1-type"/>
</dbReference>
<dbReference type="MEROPS" id="A28.A06"/>
<dbReference type="InterPro" id="IPR015940">
    <property type="entry name" value="UBA"/>
</dbReference>
<evidence type="ECO:0000256" key="1">
    <source>
        <dbReference type="ARBA" id="ARBA00003231"/>
    </source>
</evidence>
<evidence type="ECO:0000259" key="11">
    <source>
        <dbReference type="PROSITE" id="PS50053"/>
    </source>
</evidence>